<dbReference type="InterPro" id="IPR051120">
    <property type="entry name" value="ABC_AA/LPS_Transport"/>
</dbReference>
<comment type="function">
    <text evidence="6">Part of the ABC transporter complex LptBFG involved in the translocation of lipopolysaccharide (LPS) from the inner membrane to the outer membrane. Probably responsible for energy coupling to the transport system.</text>
</comment>
<dbReference type="AlphaFoldDB" id="A0A853GE41"/>
<keyword evidence="5 9" id="KW-0067">ATP-binding</keyword>
<protein>
    <recommendedName>
        <fullName evidence="2">Lipopolysaccharide export system ATP-binding protein LptB</fullName>
    </recommendedName>
</protein>
<reference evidence="9 10" key="1">
    <citation type="submission" date="2020-05" db="EMBL/GenBank/DDBJ databases">
        <title>Horizontal transmission and recombination maintain forever young bacterial symbiont genomes.</title>
        <authorList>
            <person name="Russell S.L."/>
            <person name="Pepper-Tunick E."/>
            <person name="Svedberg J."/>
            <person name="Byrne A."/>
            <person name="Ruelas Castillo J."/>
            <person name="Vollmers C."/>
            <person name="Beinart R.A."/>
            <person name="Corbett-Detig R."/>
        </authorList>
    </citation>
    <scope>NUCLEOTIDE SEQUENCE [LARGE SCALE GENOMIC DNA]</scope>
    <source>
        <strain evidence="9">Monterey_2004</strain>
    </source>
</reference>
<dbReference type="SUPFAM" id="SSF52540">
    <property type="entry name" value="P-loop containing nucleoside triphosphate hydrolases"/>
    <property type="match status" value="1"/>
</dbReference>
<dbReference type="FunFam" id="3.40.50.300:FF:000151">
    <property type="entry name" value="Lipopolysaccharide ABC transporter ATP-binding protein"/>
    <property type="match status" value="1"/>
</dbReference>
<dbReference type="GO" id="GO:0005524">
    <property type="term" value="F:ATP binding"/>
    <property type="evidence" value="ECO:0007669"/>
    <property type="project" value="UniProtKB-KW"/>
</dbReference>
<evidence type="ECO:0000256" key="5">
    <source>
        <dbReference type="ARBA" id="ARBA00022840"/>
    </source>
</evidence>
<evidence type="ECO:0000256" key="1">
    <source>
        <dbReference type="ARBA" id="ARBA00010865"/>
    </source>
</evidence>
<sequence length="240" mass="26993">MTSNALIIQNISKSYSGRNVVNDVSFFVKSGEVVGLLGPNGAGKTTCFYITCGLVKANSGKVYLNNKRIDHLPMHKRADLGLSYLPQEPSIFRNLSVENNIMAVLQLNSNFDKIQRVHRLEKLLREFSIEHIRHISGVSLSGGERRRVETARALAMNPKFILLDEPFSGVDPISVVDIQKIIFYLKDQDIGILITDHNYREMLDTCNNSYVLHNGVIIAEGSKEQILYNERVREVYLGGV</sequence>
<keyword evidence="3" id="KW-0813">Transport</keyword>
<evidence type="ECO:0000256" key="2">
    <source>
        <dbReference type="ARBA" id="ARBA00017803"/>
    </source>
</evidence>
<dbReference type="PANTHER" id="PTHR45772">
    <property type="entry name" value="CONSERVED COMPONENT OF ABC TRANSPORTER FOR NATURAL AMINO ACIDS-RELATED"/>
    <property type="match status" value="1"/>
</dbReference>
<dbReference type="Proteomes" id="UP000525329">
    <property type="component" value="Unassembled WGS sequence"/>
</dbReference>
<dbReference type="PROSITE" id="PS50893">
    <property type="entry name" value="ABC_TRANSPORTER_2"/>
    <property type="match status" value="1"/>
</dbReference>
<gene>
    <name evidence="9" type="primary">lptB</name>
    <name evidence="9" type="ORF">H0A74_04320</name>
</gene>
<feature type="domain" description="ABC transporter" evidence="8">
    <location>
        <begin position="6"/>
        <end position="239"/>
    </location>
</feature>
<comment type="similarity">
    <text evidence="1">Belongs to the ABC transporter superfamily. Outer membrane lipopolysaccharide export (TC 1.B.42) family.</text>
</comment>
<evidence type="ECO:0000256" key="3">
    <source>
        <dbReference type="ARBA" id="ARBA00022448"/>
    </source>
</evidence>
<dbReference type="InterPro" id="IPR027417">
    <property type="entry name" value="P-loop_NTPase"/>
</dbReference>
<dbReference type="CDD" id="cd03218">
    <property type="entry name" value="ABC_YhbG"/>
    <property type="match status" value="1"/>
</dbReference>
<name>A0A853GE41_9GAMM</name>
<dbReference type="Pfam" id="PF00005">
    <property type="entry name" value="ABC_tran"/>
    <property type="match status" value="1"/>
</dbReference>
<dbReference type="NCBIfam" id="TIGR04406">
    <property type="entry name" value="LPS_export_lptB"/>
    <property type="match status" value="1"/>
</dbReference>
<evidence type="ECO:0000256" key="4">
    <source>
        <dbReference type="ARBA" id="ARBA00022741"/>
    </source>
</evidence>
<proteinExistence type="inferred from homology"/>
<evidence type="ECO:0000313" key="10">
    <source>
        <dbReference type="Proteomes" id="UP000525329"/>
    </source>
</evidence>
<dbReference type="Gene3D" id="3.40.50.300">
    <property type="entry name" value="P-loop containing nucleotide triphosphate hydrolases"/>
    <property type="match status" value="1"/>
</dbReference>
<evidence type="ECO:0000256" key="7">
    <source>
        <dbReference type="ARBA" id="ARBA00026081"/>
    </source>
</evidence>
<dbReference type="EMBL" id="JACCHU010000002">
    <property type="protein sequence ID" value="NYT52771.1"/>
    <property type="molecule type" value="Genomic_DNA"/>
</dbReference>
<evidence type="ECO:0000256" key="6">
    <source>
        <dbReference type="ARBA" id="ARBA00024818"/>
    </source>
</evidence>
<organism evidence="9 10">
    <name type="scientific">Candidatus Vesicomyosocius endoextente</name>
    <dbReference type="NCBI Taxonomy" id="2738853"/>
    <lineage>
        <taxon>Bacteria</taxon>
        <taxon>Pseudomonadati</taxon>
        <taxon>Pseudomonadota</taxon>
        <taxon>Gammaproteobacteria</taxon>
        <taxon>Candidatus Pseudothioglobaceae</taxon>
        <taxon>Candidatus Vesicomyidisocius</taxon>
    </lineage>
</organism>
<dbReference type="GO" id="GO:0016887">
    <property type="term" value="F:ATP hydrolysis activity"/>
    <property type="evidence" value="ECO:0007669"/>
    <property type="project" value="InterPro"/>
</dbReference>
<dbReference type="SMART" id="SM00382">
    <property type="entry name" value="AAA"/>
    <property type="match status" value="1"/>
</dbReference>
<evidence type="ECO:0000259" key="8">
    <source>
        <dbReference type="PROSITE" id="PS50893"/>
    </source>
</evidence>
<keyword evidence="4" id="KW-0547">Nucleotide-binding</keyword>
<dbReference type="InterPro" id="IPR030921">
    <property type="entry name" value="LPS_export_LptB"/>
</dbReference>
<dbReference type="GO" id="GO:0055085">
    <property type="term" value="P:transmembrane transport"/>
    <property type="evidence" value="ECO:0007669"/>
    <property type="project" value="InterPro"/>
</dbReference>
<comment type="caution">
    <text evidence="9">The sequence shown here is derived from an EMBL/GenBank/DDBJ whole genome shotgun (WGS) entry which is preliminary data.</text>
</comment>
<evidence type="ECO:0000313" key="9">
    <source>
        <dbReference type="EMBL" id="NYT52771.1"/>
    </source>
</evidence>
<comment type="subunit">
    <text evidence="7">Component of the lipopolysaccharide transport and assembly complex. The LptBFG transporter is composed of two ATP-binding proteins (LptB) and two transmembrane proteins (LptF and LptG).</text>
</comment>
<accession>A0A853GE41</accession>
<dbReference type="InterPro" id="IPR003439">
    <property type="entry name" value="ABC_transporter-like_ATP-bd"/>
</dbReference>
<dbReference type="PANTHER" id="PTHR45772:SF10">
    <property type="entry name" value="LIPOPOLYSACCHARIDE EXPORT SYSTEM ATP-BINDING PROTEIN LPTB"/>
    <property type="match status" value="1"/>
</dbReference>
<dbReference type="InterPro" id="IPR003593">
    <property type="entry name" value="AAA+_ATPase"/>
</dbReference>
<dbReference type="GO" id="GO:0043190">
    <property type="term" value="C:ATP-binding cassette (ABC) transporter complex"/>
    <property type="evidence" value="ECO:0007669"/>
    <property type="project" value="InterPro"/>
</dbReference>